<keyword evidence="5" id="KW-1185">Reference proteome</keyword>
<dbReference type="InterPro" id="IPR029039">
    <property type="entry name" value="Flavoprotein-like_sf"/>
</dbReference>
<dbReference type="PANTHER" id="PTHR43278:SF4">
    <property type="entry name" value="NAD(P)H-DEPENDENT FMN-CONTAINING OXIDOREDUCTASE YWQN-RELATED"/>
    <property type="match status" value="1"/>
</dbReference>
<name>A0ABP6U166_9ACTN</name>
<comment type="caution">
    <text evidence="4">The sequence shown here is derived from an EMBL/GenBank/DDBJ whole genome shotgun (WGS) entry which is preliminary data.</text>
</comment>
<dbReference type="PANTHER" id="PTHR43278">
    <property type="entry name" value="NAD(P)H-DEPENDENT FMN-CONTAINING OXIDOREDUCTASE YWQN-RELATED"/>
    <property type="match status" value="1"/>
</dbReference>
<keyword evidence="2" id="KW-0288">FMN</keyword>
<dbReference type="RefSeq" id="WP_345580865.1">
    <property type="nucleotide sequence ID" value="NZ_BAAAXF010000051.1"/>
</dbReference>
<evidence type="ECO:0000313" key="4">
    <source>
        <dbReference type="EMBL" id="GAA3500036.1"/>
    </source>
</evidence>
<evidence type="ECO:0000313" key="5">
    <source>
        <dbReference type="Proteomes" id="UP001501455"/>
    </source>
</evidence>
<dbReference type="Pfam" id="PF03358">
    <property type="entry name" value="FMN_red"/>
    <property type="match status" value="1"/>
</dbReference>
<proteinExistence type="predicted"/>
<dbReference type="InterPro" id="IPR005025">
    <property type="entry name" value="FMN_Rdtase-like_dom"/>
</dbReference>
<evidence type="ECO:0000256" key="2">
    <source>
        <dbReference type="ARBA" id="ARBA00022643"/>
    </source>
</evidence>
<dbReference type="EMBL" id="BAAAXF010000051">
    <property type="protein sequence ID" value="GAA3500036.1"/>
    <property type="molecule type" value="Genomic_DNA"/>
</dbReference>
<gene>
    <name evidence="4" type="ORF">GCM10019016_071410</name>
</gene>
<evidence type="ECO:0000259" key="3">
    <source>
        <dbReference type="Pfam" id="PF03358"/>
    </source>
</evidence>
<reference evidence="5" key="1">
    <citation type="journal article" date="2019" name="Int. J. Syst. Evol. Microbiol.">
        <title>The Global Catalogue of Microorganisms (GCM) 10K type strain sequencing project: providing services to taxonomists for standard genome sequencing and annotation.</title>
        <authorList>
            <consortium name="The Broad Institute Genomics Platform"/>
            <consortium name="The Broad Institute Genome Sequencing Center for Infectious Disease"/>
            <person name="Wu L."/>
            <person name="Ma J."/>
        </authorList>
    </citation>
    <scope>NUCLEOTIDE SEQUENCE [LARGE SCALE GENOMIC DNA]</scope>
    <source>
        <strain evidence="5">JCM 4816</strain>
    </source>
</reference>
<organism evidence="4 5">
    <name type="scientific">Streptomyces prasinosporus</name>
    <dbReference type="NCBI Taxonomy" id="68256"/>
    <lineage>
        <taxon>Bacteria</taxon>
        <taxon>Bacillati</taxon>
        <taxon>Actinomycetota</taxon>
        <taxon>Actinomycetes</taxon>
        <taxon>Kitasatosporales</taxon>
        <taxon>Streptomycetaceae</taxon>
        <taxon>Streptomyces</taxon>
        <taxon>Streptomyces albogriseolus group</taxon>
    </lineage>
</organism>
<keyword evidence="1" id="KW-0285">Flavoprotein</keyword>
<feature type="domain" description="NADPH-dependent FMN reductase-like" evidence="3">
    <location>
        <begin position="5"/>
        <end position="157"/>
    </location>
</feature>
<protein>
    <submittedName>
        <fullName evidence="4">Flavodoxin family protein</fullName>
    </submittedName>
</protein>
<evidence type="ECO:0000256" key="1">
    <source>
        <dbReference type="ARBA" id="ARBA00022630"/>
    </source>
</evidence>
<dbReference type="Gene3D" id="3.40.50.360">
    <property type="match status" value="1"/>
</dbReference>
<dbReference type="Proteomes" id="UP001501455">
    <property type="component" value="Unassembled WGS sequence"/>
</dbReference>
<sequence length="222" mass="23910">MKAAPRILAINGSERDGNTADVLRHAAAHAAGRGVEFEVVDLRHIRMERCGPCGDCNDRTVVCSVGDDIPAVVDKMIAADGIVFAAPVHGFGTASLMQTFIERAGVGYLRFDRPLSNKVAGVISVARRYSAGEVWAQLTVNALLNRMILVGSGFPATVHALHRGDALEDFEGLKNVERLIDRMADMMTLLREHRELTGRDALAAGDVNERVGLPLNELAGVE</sequence>
<dbReference type="InterPro" id="IPR051796">
    <property type="entry name" value="ISF_SsuE-like"/>
</dbReference>
<accession>A0ABP6U166</accession>
<dbReference type="SUPFAM" id="SSF52218">
    <property type="entry name" value="Flavoproteins"/>
    <property type="match status" value="1"/>
</dbReference>